<accession>A0ABD1BGX9</accession>
<dbReference type="InterPro" id="IPR029058">
    <property type="entry name" value="AB_hydrolase_fold"/>
</dbReference>
<keyword evidence="1" id="KW-0812">Transmembrane</keyword>
<evidence type="ECO:0000313" key="2">
    <source>
        <dbReference type="EMBL" id="KAL1214860.1"/>
    </source>
</evidence>
<evidence type="ECO:0000256" key="1">
    <source>
        <dbReference type="SAM" id="Phobius"/>
    </source>
</evidence>
<keyword evidence="2" id="KW-0012">Acyltransferase</keyword>
<organism evidence="2 3">
    <name type="scientific">Cardamine amara subsp. amara</name>
    <dbReference type="NCBI Taxonomy" id="228776"/>
    <lineage>
        <taxon>Eukaryota</taxon>
        <taxon>Viridiplantae</taxon>
        <taxon>Streptophyta</taxon>
        <taxon>Embryophyta</taxon>
        <taxon>Tracheophyta</taxon>
        <taxon>Spermatophyta</taxon>
        <taxon>Magnoliopsida</taxon>
        <taxon>eudicotyledons</taxon>
        <taxon>Gunneridae</taxon>
        <taxon>Pentapetalae</taxon>
        <taxon>rosids</taxon>
        <taxon>malvids</taxon>
        <taxon>Brassicales</taxon>
        <taxon>Brassicaceae</taxon>
        <taxon>Cardamineae</taxon>
        <taxon>Cardamine</taxon>
    </lineage>
</organism>
<evidence type="ECO:0000313" key="3">
    <source>
        <dbReference type="Proteomes" id="UP001558713"/>
    </source>
</evidence>
<dbReference type="PANTHER" id="PTHR11440">
    <property type="entry name" value="LECITHIN-CHOLESTEROL ACYLTRANSFERASE-RELATED"/>
    <property type="match status" value="1"/>
</dbReference>
<name>A0ABD1BGX9_CARAN</name>
<feature type="transmembrane region" description="Helical" evidence="1">
    <location>
        <begin position="45"/>
        <end position="68"/>
    </location>
</feature>
<dbReference type="AlphaFoldDB" id="A0ABD1BGX9"/>
<reference evidence="2 3" key="1">
    <citation type="submission" date="2024-04" db="EMBL/GenBank/DDBJ databases">
        <title>Genome assembly C_amara_ONT_v2.</title>
        <authorList>
            <person name="Yant L."/>
            <person name="Moore C."/>
            <person name="Slenker M."/>
        </authorList>
    </citation>
    <scope>NUCLEOTIDE SEQUENCE [LARGE SCALE GENOMIC DNA]</scope>
    <source>
        <tissue evidence="2">Leaf</tissue>
    </source>
</reference>
<sequence>MPPNPILRLRKIYFSVRNNEDTIIHAAKHKATTEKLKRRRSMRWSCVDSCCWAIGYLCTAWWFVFFLYHSVPVPAMLQAPESPGTRLSRDGVKAFHPVVLVPGVVTGGLQLWEGQPCAEGLFRKRLWGASFTEILTRPLCWLEHLSLDSETGLDPLGIRVRAVPGLVATDYFAPCYFAWAVLIENLAKIGYEGKNLHMASYDWRLSFHNTEVRDQSLSRLKSKIELMYVTNGYKKVVVVPHSMGAIYFLHFLKWVETPTSDGGGGGGGGPGWCAKHIKAIVNIGPAFLGIPKAVSNLLSAEGKDIAYARALAPGFLDSELLKLQTLEHLVRMSHSWDSIVSLLPKGGEAIWGGIDSPVEEGHTCIYSKRKSSQPSLNDLHKQNFSIKPESWVKEPTKYGRIIAFGKRASELPSSQLSNLNVKELSRGGSTSNDSTSCGEFWSEYNELSRESIVKVAENTAYTATTVLDLLRFIAPKMMRRAEAHFSHGIADDLDDPKYGHYKYWSNPLETKLPDAPGMEMYCIYGVGIPTERSYIYKLSTSSGKCKSSIPFRRDGSMDGDDMCLKGGARFADGDGSVPVTSAGFMCAKGWRGKTRFNPSGMDTFVREYKHKPPGSLLESRGAESGAHVDIMGNVGLIEDVLRIAAGASGQEIGGDRVYSDLITMSERISIKL</sequence>
<dbReference type="Proteomes" id="UP001558713">
    <property type="component" value="Unassembled WGS sequence"/>
</dbReference>
<keyword evidence="1" id="KW-1133">Transmembrane helix</keyword>
<dbReference type="SUPFAM" id="SSF53474">
    <property type="entry name" value="alpha/beta-Hydrolases"/>
    <property type="match status" value="1"/>
</dbReference>
<keyword evidence="1" id="KW-0472">Membrane</keyword>
<dbReference type="Gene3D" id="3.40.50.1820">
    <property type="entry name" value="alpha/beta hydrolase"/>
    <property type="match status" value="1"/>
</dbReference>
<dbReference type="InterPro" id="IPR003386">
    <property type="entry name" value="LACT/PDAT_acylTrfase"/>
</dbReference>
<comment type="caution">
    <text evidence="2">The sequence shown here is derived from an EMBL/GenBank/DDBJ whole genome shotgun (WGS) entry which is preliminary data.</text>
</comment>
<keyword evidence="3" id="KW-1185">Reference proteome</keyword>
<proteinExistence type="predicted"/>
<protein>
    <submittedName>
        <fullName evidence="2">Phospholipid:diacylglycerol acyltransferase 2</fullName>
    </submittedName>
</protein>
<keyword evidence="2" id="KW-0808">Transferase</keyword>
<dbReference type="EMBL" id="JBANAX010000297">
    <property type="protein sequence ID" value="KAL1214860.1"/>
    <property type="molecule type" value="Genomic_DNA"/>
</dbReference>
<gene>
    <name evidence="2" type="ORF">V5N11_022304</name>
</gene>
<dbReference type="Pfam" id="PF02450">
    <property type="entry name" value="LCAT"/>
    <property type="match status" value="1"/>
</dbReference>
<dbReference type="GO" id="GO:0016746">
    <property type="term" value="F:acyltransferase activity"/>
    <property type="evidence" value="ECO:0007669"/>
    <property type="project" value="UniProtKB-KW"/>
</dbReference>